<organism evidence="2">
    <name type="scientific">Rhipicephalus zambeziensis</name>
    <dbReference type="NCBI Taxonomy" id="60191"/>
    <lineage>
        <taxon>Eukaryota</taxon>
        <taxon>Metazoa</taxon>
        <taxon>Ecdysozoa</taxon>
        <taxon>Arthropoda</taxon>
        <taxon>Chelicerata</taxon>
        <taxon>Arachnida</taxon>
        <taxon>Acari</taxon>
        <taxon>Parasitiformes</taxon>
        <taxon>Ixodida</taxon>
        <taxon>Ixodoidea</taxon>
        <taxon>Ixodidae</taxon>
        <taxon>Rhipicephalinae</taxon>
        <taxon>Rhipicephalus</taxon>
        <taxon>Rhipicephalus</taxon>
    </lineage>
</organism>
<sequence>MKTSAKLTNWGTQSWTTSSSATPPAAEAGLTNTCNLRVSWQSRQRPSALKTAEVPILCTCLQALIWGNQRFRPPEHGLAHRRTAECSRGSPRSGHLLCPSAALTCRAFVQKRYQLLPQVVPVLPRERRPQGVRRRRNLAVEARRSFL</sequence>
<proteinExistence type="predicted"/>
<protein>
    <submittedName>
        <fullName evidence="2">Uncharacterized protein</fullName>
    </submittedName>
</protein>
<feature type="region of interest" description="Disordered" evidence="1">
    <location>
        <begin position="1"/>
        <end position="26"/>
    </location>
</feature>
<accession>A0A224Y7X8</accession>
<name>A0A224Y7X8_9ACAR</name>
<feature type="compositionally biased region" description="Low complexity" evidence="1">
    <location>
        <begin position="16"/>
        <end position="26"/>
    </location>
</feature>
<evidence type="ECO:0000313" key="2">
    <source>
        <dbReference type="EMBL" id="MAA12845.1"/>
    </source>
</evidence>
<evidence type="ECO:0000256" key="1">
    <source>
        <dbReference type="SAM" id="MobiDB-lite"/>
    </source>
</evidence>
<dbReference type="AlphaFoldDB" id="A0A224Y7X8"/>
<feature type="compositionally biased region" description="Polar residues" evidence="1">
    <location>
        <begin position="1"/>
        <end position="15"/>
    </location>
</feature>
<dbReference type="EMBL" id="GFPF01001699">
    <property type="protein sequence ID" value="MAA12845.1"/>
    <property type="molecule type" value="Transcribed_RNA"/>
</dbReference>
<reference evidence="2" key="1">
    <citation type="journal article" date="2017" name="Parasit. Vectors">
        <title>Sialotranscriptomics of Rhipicephalus zambeziensis reveals intricate expression profiles of secretory proteins and suggests tight temporal transcriptional regulation during blood-feeding.</title>
        <authorList>
            <person name="de Castro M.H."/>
            <person name="de Klerk D."/>
            <person name="Pienaar R."/>
            <person name="Rees D.J.G."/>
            <person name="Mans B.J."/>
        </authorList>
    </citation>
    <scope>NUCLEOTIDE SEQUENCE</scope>
    <source>
        <tissue evidence="2">Salivary glands</tissue>
    </source>
</reference>